<protein>
    <submittedName>
        <fullName evidence="1">Uncharacterized protein</fullName>
    </submittedName>
</protein>
<evidence type="ECO:0000313" key="1">
    <source>
        <dbReference type="EMBL" id="EJN57612.1"/>
    </source>
</evidence>
<name>J3ETS4_9EURY</name>
<comment type="caution">
    <text evidence="1">The sequence shown here is derived from an EMBL/GenBank/DDBJ whole genome shotgun (WGS) entry which is preliminary data.</text>
</comment>
<proteinExistence type="predicted"/>
<reference evidence="1 2" key="1">
    <citation type="journal article" date="2012" name="J. Bacteriol.">
        <title>Draft Genome Sequence of the Extremely Halophilic Archaeon Halogranum salarium B-1T.</title>
        <authorList>
            <person name="Kim K.K."/>
            <person name="Lee K.C."/>
            <person name="Lee J.S."/>
        </authorList>
    </citation>
    <scope>NUCLEOTIDE SEQUENCE [LARGE SCALE GENOMIC DNA]</scope>
    <source>
        <strain evidence="1 2">B-1</strain>
    </source>
</reference>
<dbReference type="Proteomes" id="UP000007813">
    <property type="component" value="Unassembled WGS sequence"/>
</dbReference>
<sequence>MFRRLALGQSYYDIEPRRKIVFCSLVVGESRLAPSGCDGIGSSLCPGLPVDSVSAETVETPGIVPKFGRSAPLTNG</sequence>
<dbReference type="EMBL" id="ALJD01000012">
    <property type="protein sequence ID" value="EJN57612.1"/>
    <property type="molecule type" value="Genomic_DNA"/>
</dbReference>
<gene>
    <name evidence="1" type="ORF">HSB1_39730</name>
</gene>
<evidence type="ECO:0000313" key="2">
    <source>
        <dbReference type="Proteomes" id="UP000007813"/>
    </source>
</evidence>
<dbReference type="AlphaFoldDB" id="J3ETS4"/>
<accession>J3ETS4</accession>
<organism evidence="1 2">
    <name type="scientific">Halogranum salarium B-1</name>
    <dbReference type="NCBI Taxonomy" id="1210908"/>
    <lineage>
        <taxon>Archaea</taxon>
        <taxon>Methanobacteriati</taxon>
        <taxon>Methanobacteriota</taxon>
        <taxon>Stenosarchaea group</taxon>
        <taxon>Halobacteria</taxon>
        <taxon>Halobacteriales</taxon>
        <taxon>Haloferacaceae</taxon>
    </lineage>
</organism>